<accession>A0A420FDN2</accession>
<comment type="caution">
    <text evidence="1">The sequence shown here is derived from an EMBL/GenBank/DDBJ whole genome shotgun (WGS) entry which is preliminary data.</text>
</comment>
<protein>
    <recommendedName>
        <fullName evidence="3">DUF4249 domain-containing protein</fullName>
    </recommendedName>
</protein>
<dbReference type="Proteomes" id="UP000286402">
    <property type="component" value="Unassembled WGS sequence"/>
</dbReference>
<dbReference type="RefSeq" id="WP_120336461.1">
    <property type="nucleotide sequence ID" value="NZ_CP070350.1"/>
</dbReference>
<evidence type="ECO:0000313" key="2">
    <source>
        <dbReference type="Proteomes" id="UP000286402"/>
    </source>
</evidence>
<keyword evidence="2" id="KW-1185">Reference proteome</keyword>
<sequence length="266" mass="30294">MKRNLLTILALLTVLFSACEKVIDLELENSEARIVIEANLNDLNVDQLIRVTKTVAFGTDRKSDPISGASVLVRSSVNEEITFVYERDGYYRAQNFHVLPGIKYSLEIELEGEYYRSSVTMPPYVAIDSLGVTKEKIFTKERYYPTFKFYDPAQTDNYYLYEIAINNSPTRFSSTYNDKFNDGKYVTHKISDRTIDLELNDEVKVIRYCVDASVYKFWNEFQTANPGGAAPGNPSSNISNGALGYFSVASSGTYLFKTQEYMEKLE</sequence>
<gene>
    <name evidence="1" type="ORF">BCY89_19135</name>
</gene>
<proteinExistence type="predicted"/>
<evidence type="ECO:0008006" key="3">
    <source>
        <dbReference type="Google" id="ProtNLM"/>
    </source>
</evidence>
<reference evidence="1 2" key="1">
    <citation type="submission" date="2016-07" db="EMBL/GenBank/DDBJ databases">
        <title>Genome analysis of Sphingobacterium siyangense T12B17.</title>
        <authorList>
            <person name="Xu D."/>
            <person name="Su Y."/>
            <person name="Zheng S."/>
        </authorList>
    </citation>
    <scope>NUCLEOTIDE SEQUENCE [LARGE SCALE GENOMIC DNA]</scope>
    <source>
        <strain evidence="1 2">T12B17</strain>
    </source>
</reference>
<evidence type="ECO:0000313" key="1">
    <source>
        <dbReference type="EMBL" id="RKF31034.1"/>
    </source>
</evidence>
<name>A0A420FDN2_9SPHI</name>
<dbReference type="Pfam" id="PF14054">
    <property type="entry name" value="DUF4249"/>
    <property type="match status" value="1"/>
</dbReference>
<dbReference type="InterPro" id="IPR025345">
    <property type="entry name" value="DUF4249"/>
</dbReference>
<dbReference type="AlphaFoldDB" id="A0A420FDN2"/>
<dbReference type="PROSITE" id="PS51257">
    <property type="entry name" value="PROKAR_LIPOPROTEIN"/>
    <property type="match status" value="1"/>
</dbReference>
<organism evidence="1 2">
    <name type="scientific">Sphingobacterium siyangense</name>
    <dbReference type="NCBI Taxonomy" id="459529"/>
    <lineage>
        <taxon>Bacteria</taxon>
        <taxon>Pseudomonadati</taxon>
        <taxon>Bacteroidota</taxon>
        <taxon>Sphingobacteriia</taxon>
        <taxon>Sphingobacteriales</taxon>
        <taxon>Sphingobacteriaceae</taxon>
        <taxon>Sphingobacterium</taxon>
    </lineage>
</organism>
<dbReference type="EMBL" id="MCAQ01000029">
    <property type="protein sequence ID" value="RKF31034.1"/>
    <property type="molecule type" value="Genomic_DNA"/>
</dbReference>